<dbReference type="Proteomes" id="UP001162480">
    <property type="component" value="Chromosome 22"/>
</dbReference>
<keyword evidence="3" id="KW-1185">Reference proteome</keyword>
<feature type="region of interest" description="Disordered" evidence="1">
    <location>
        <begin position="31"/>
        <end position="73"/>
    </location>
</feature>
<evidence type="ECO:0000313" key="3">
    <source>
        <dbReference type="Proteomes" id="UP001162480"/>
    </source>
</evidence>
<protein>
    <submittedName>
        <fullName evidence="2">Uncharacterized protein</fullName>
    </submittedName>
</protein>
<name>A0AA36BQH2_OCTVU</name>
<dbReference type="AlphaFoldDB" id="A0AA36BQH2"/>
<gene>
    <name evidence="2" type="ORF">OCTVUL_1B018461</name>
</gene>
<proteinExistence type="predicted"/>
<sequence>MSPYEVRVFVAERQVNTLAETAKLADEDALIDGKRQPKNENKNKQFIKSDGVTQKTEAKEEEAAEAGQSRDRAVPEAAFKGCDLSNVVGSVKVAVPSGVLCFSDTGVLSKIKLDPDVGVSDAADAYLVLIPVVDSSSNDAISDSSSTPKSVTLFRDTGADQTLLKHDAFAAVV</sequence>
<dbReference type="EMBL" id="OX597835">
    <property type="protein sequence ID" value="CAI9738691.1"/>
    <property type="molecule type" value="Genomic_DNA"/>
</dbReference>
<evidence type="ECO:0000313" key="2">
    <source>
        <dbReference type="EMBL" id="CAI9738691.1"/>
    </source>
</evidence>
<accession>A0AA36BQH2</accession>
<organism evidence="2 3">
    <name type="scientific">Octopus vulgaris</name>
    <name type="common">Common octopus</name>
    <dbReference type="NCBI Taxonomy" id="6645"/>
    <lineage>
        <taxon>Eukaryota</taxon>
        <taxon>Metazoa</taxon>
        <taxon>Spiralia</taxon>
        <taxon>Lophotrochozoa</taxon>
        <taxon>Mollusca</taxon>
        <taxon>Cephalopoda</taxon>
        <taxon>Coleoidea</taxon>
        <taxon>Octopodiformes</taxon>
        <taxon>Octopoda</taxon>
        <taxon>Incirrata</taxon>
        <taxon>Octopodidae</taxon>
        <taxon>Octopus</taxon>
    </lineage>
</organism>
<evidence type="ECO:0000256" key="1">
    <source>
        <dbReference type="SAM" id="MobiDB-lite"/>
    </source>
</evidence>
<reference evidence="2" key="1">
    <citation type="submission" date="2023-08" db="EMBL/GenBank/DDBJ databases">
        <authorList>
            <person name="Alioto T."/>
            <person name="Alioto T."/>
            <person name="Gomez Garrido J."/>
        </authorList>
    </citation>
    <scope>NUCLEOTIDE SEQUENCE</scope>
</reference>
<feature type="compositionally biased region" description="Basic and acidic residues" evidence="1">
    <location>
        <begin position="31"/>
        <end position="43"/>
    </location>
</feature>